<dbReference type="EMBL" id="ANOG01000120">
    <property type="protein sequence ID" value="EMI22298.1"/>
    <property type="molecule type" value="Genomic_DNA"/>
</dbReference>
<feature type="compositionally biased region" description="Basic and acidic residues" evidence="1">
    <location>
        <begin position="123"/>
        <end position="138"/>
    </location>
</feature>
<evidence type="ECO:0000259" key="2">
    <source>
        <dbReference type="Pfam" id="PF13360"/>
    </source>
</evidence>
<dbReference type="Gene3D" id="2.130.10.10">
    <property type="entry name" value="YVTN repeat-like/Quinoprotein amine dehydrogenase"/>
    <property type="match status" value="1"/>
</dbReference>
<feature type="compositionally biased region" description="Gly residues" evidence="1">
    <location>
        <begin position="139"/>
        <end position="154"/>
    </location>
</feature>
<feature type="region of interest" description="Disordered" evidence="1">
    <location>
        <begin position="27"/>
        <end position="53"/>
    </location>
</feature>
<protein>
    <submittedName>
        <fullName evidence="3">Pyrrolo-quinoline quinone</fullName>
    </submittedName>
</protein>
<dbReference type="InterPro" id="IPR015943">
    <property type="entry name" value="WD40/YVTN_repeat-like_dom_sf"/>
</dbReference>
<dbReference type="Gene3D" id="2.40.10.480">
    <property type="match status" value="1"/>
</dbReference>
<comment type="caution">
    <text evidence="3">The sequence shown here is derived from an EMBL/GenBank/DDBJ whole genome shotgun (WGS) entry which is preliminary data.</text>
</comment>
<dbReference type="RefSeq" id="WP_008691665.1">
    <property type="nucleotide sequence ID" value="NZ_ANOG01000120.1"/>
</dbReference>
<dbReference type="Proteomes" id="UP000011991">
    <property type="component" value="Unassembled WGS sequence"/>
</dbReference>
<evidence type="ECO:0000313" key="4">
    <source>
        <dbReference type="Proteomes" id="UP000011991"/>
    </source>
</evidence>
<feature type="domain" description="Pyrrolo-quinoline quinone repeat" evidence="2">
    <location>
        <begin position="165"/>
        <end position="410"/>
    </location>
</feature>
<name>M5RSJ5_9BACT</name>
<sequence>MKSTSLIAAAAFAVNICIGVSSSAKDLDSGWPQWRGPEASGVAPEGNPPTQWSETENIRWKIEVPGVGSSTPIVLGDRVYVATAVKTDRTKEGAEASAESPAAESSEPPRRDRGGERPGGFGRGERGERAGRGERGGRGEGGGRGGRGGRGRGGAEPTHYYAFMVLAYDRASGSEVWRSTVTEQVPHEAGHNTNTFASASPVTDGERLYVSFGSRGVYCLDLNGKTLWSRDLGKMQTRAQFGEGSSPAVFGDTLVVPFDHEGESFIVALDAKSGEERWRKTRDEQTTWSTPLITQYKGRTQVITNGSNRVRSYDLSSGELIWECGGQAGNPIPSPVRFEDNVIVMTGFRGYAIYSIPLSSKGDITDSDSITWIEEDAAPYVPSPLLYQGQLYFVKANNGVLLSRGAKTGELLIDQTRLPDISTIYASPVAANGHVYLTGRDGTTLVLKHGDSFEVVAKNKLDEEIDASAAIVGDEIFYRGKQHLYCVAKD</sequence>
<dbReference type="InterPro" id="IPR002372">
    <property type="entry name" value="PQQ_rpt_dom"/>
</dbReference>
<dbReference type="SMART" id="SM00564">
    <property type="entry name" value="PQQ"/>
    <property type="match status" value="4"/>
</dbReference>
<feature type="compositionally biased region" description="Low complexity" evidence="1">
    <location>
        <begin position="95"/>
        <end position="106"/>
    </location>
</feature>
<dbReference type="PANTHER" id="PTHR34512">
    <property type="entry name" value="CELL SURFACE PROTEIN"/>
    <property type="match status" value="1"/>
</dbReference>
<dbReference type="PANTHER" id="PTHR34512:SF30">
    <property type="entry name" value="OUTER MEMBRANE PROTEIN ASSEMBLY FACTOR BAMB"/>
    <property type="match status" value="1"/>
</dbReference>
<keyword evidence="4" id="KW-1185">Reference proteome</keyword>
<accession>M5RSJ5</accession>
<proteinExistence type="predicted"/>
<dbReference type="SUPFAM" id="SSF50998">
    <property type="entry name" value="Quinoprotein alcohol dehydrogenase-like"/>
    <property type="match status" value="1"/>
</dbReference>
<feature type="region of interest" description="Disordered" evidence="1">
    <location>
        <begin position="89"/>
        <end position="155"/>
    </location>
</feature>
<gene>
    <name evidence="3" type="ORF">RMSM_00774</name>
</gene>
<dbReference type="PATRIC" id="fig|1265738.3.peg.772"/>
<dbReference type="InterPro" id="IPR011047">
    <property type="entry name" value="Quinoprotein_ADH-like_sf"/>
</dbReference>
<dbReference type="Pfam" id="PF13360">
    <property type="entry name" value="PQQ_2"/>
    <property type="match status" value="1"/>
</dbReference>
<organism evidence="3 4">
    <name type="scientific">Rhodopirellula maiorica SM1</name>
    <dbReference type="NCBI Taxonomy" id="1265738"/>
    <lineage>
        <taxon>Bacteria</taxon>
        <taxon>Pseudomonadati</taxon>
        <taxon>Planctomycetota</taxon>
        <taxon>Planctomycetia</taxon>
        <taxon>Pirellulales</taxon>
        <taxon>Pirellulaceae</taxon>
        <taxon>Novipirellula</taxon>
    </lineage>
</organism>
<reference evidence="3 4" key="1">
    <citation type="journal article" date="2013" name="Mar. Genomics">
        <title>Expression of sulfatases in Rhodopirellula baltica and the diversity of sulfatases in the genus Rhodopirellula.</title>
        <authorList>
            <person name="Wegner C.E."/>
            <person name="Richter-Heitmann T."/>
            <person name="Klindworth A."/>
            <person name="Klockow C."/>
            <person name="Richter M."/>
            <person name="Achstetter T."/>
            <person name="Glockner F.O."/>
            <person name="Harder J."/>
        </authorList>
    </citation>
    <scope>NUCLEOTIDE SEQUENCE [LARGE SCALE GENOMIC DNA]</scope>
    <source>
        <strain evidence="3 4">SM1</strain>
    </source>
</reference>
<dbReference type="InterPro" id="IPR018391">
    <property type="entry name" value="PQQ_b-propeller_rpt"/>
</dbReference>
<evidence type="ECO:0000313" key="3">
    <source>
        <dbReference type="EMBL" id="EMI22298.1"/>
    </source>
</evidence>
<feature type="compositionally biased region" description="Basic and acidic residues" evidence="1">
    <location>
        <begin position="107"/>
        <end position="116"/>
    </location>
</feature>
<dbReference type="AlphaFoldDB" id="M5RSJ5"/>
<evidence type="ECO:0000256" key="1">
    <source>
        <dbReference type="SAM" id="MobiDB-lite"/>
    </source>
</evidence>